<gene>
    <name evidence="1" type="ORF">PHYBOEH_009870</name>
</gene>
<dbReference type="OrthoDB" id="118048at2759"/>
<name>A0A8T1VVK1_9STRA</name>
<protein>
    <submittedName>
        <fullName evidence="1">Uncharacterized protein</fullName>
    </submittedName>
</protein>
<evidence type="ECO:0000313" key="2">
    <source>
        <dbReference type="Proteomes" id="UP000693981"/>
    </source>
</evidence>
<proteinExistence type="predicted"/>
<sequence>MKSDPSSRTPPSANSFDAKLRDVFSFRAAIPVLDDYLSSIKIDDDNPGFLFDWEVDNVTAFVNAMNGLDVAQAPVWLRTRPITAQSFIDDLVHRLQPLAGGRCGRVLLAPNTHQQFGAVAVTLVGLQNDDFVQTAAQVALPVDNSTNAERYLATTYYLTETKAQQSHPNNLQPTLRNDEALHRLFI</sequence>
<evidence type="ECO:0000313" key="1">
    <source>
        <dbReference type="EMBL" id="KAG7383554.1"/>
    </source>
</evidence>
<organism evidence="1 2">
    <name type="scientific">Phytophthora boehmeriae</name>
    <dbReference type="NCBI Taxonomy" id="109152"/>
    <lineage>
        <taxon>Eukaryota</taxon>
        <taxon>Sar</taxon>
        <taxon>Stramenopiles</taxon>
        <taxon>Oomycota</taxon>
        <taxon>Peronosporomycetes</taxon>
        <taxon>Peronosporales</taxon>
        <taxon>Peronosporaceae</taxon>
        <taxon>Phytophthora</taxon>
    </lineage>
</organism>
<reference evidence="1" key="1">
    <citation type="submission" date="2021-02" db="EMBL/GenBank/DDBJ databases">
        <authorList>
            <person name="Palmer J.M."/>
        </authorList>
    </citation>
    <scope>NUCLEOTIDE SEQUENCE</scope>
    <source>
        <strain evidence="1">SCRP23</strain>
    </source>
</reference>
<keyword evidence="2" id="KW-1185">Reference proteome</keyword>
<dbReference type="Proteomes" id="UP000693981">
    <property type="component" value="Unassembled WGS sequence"/>
</dbReference>
<comment type="caution">
    <text evidence="1">The sequence shown here is derived from an EMBL/GenBank/DDBJ whole genome shotgun (WGS) entry which is preliminary data.</text>
</comment>
<dbReference type="AlphaFoldDB" id="A0A8T1VVK1"/>
<accession>A0A8T1VVK1</accession>
<dbReference type="EMBL" id="JAGDFL010000644">
    <property type="protein sequence ID" value="KAG7383554.1"/>
    <property type="molecule type" value="Genomic_DNA"/>
</dbReference>